<dbReference type="EMBL" id="JAKWFO010000011">
    <property type="protein sequence ID" value="KAI9633337.1"/>
    <property type="molecule type" value="Genomic_DNA"/>
</dbReference>
<sequence>MSIDQIVGWEQMVYWKHQVPPHFTDHTYATKHGVALDLRIFPSQTPSSTPAPWVLYTHGGAFAAGKHYLPNAWVVPGFRSRGVHVVSVAYRLIPHVDLQGSLDDCVDAWKWCRENLPALLGEEAVDVEKCIVAGESAGGTLCTLLGHVLNPPPKVVVDIYGLVDSTEVRERSAVDHQPLTEGWSEEEVADVIKRADPAEAITVCPFQFDIPVEEIRAQWGVPEYEYTRRQVFQYEIKKYLRTKDLLFDVMYRLTGQEGAEEKERKLKALSAYWMLEGKKTYPPTYFLHGRADPVVLVGQAERMAQRLREMGVPVGESYEPGEAHEFDNKYTGPDVRGWDEYILPILDFVDEYAK</sequence>
<evidence type="ECO:0000313" key="4">
    <source>
        <dbReference type="EMBL" id="KAI9633337.1"/>
    </source>
</evidence>
<dbReference type="Pfam" id="PF00326">
    <property type="entry name" value="Peptidase_S9"/>
    <property type="match status" value="1"/>
</dbReference>
<dbReference type="InterPro" id="IPR001375">
    <property type="entry name" value="Peptidase_S9_cat"/>
</dbReference>
<protein>
    <submittedName>
        <fullName evidence="4">Alpha/Beta hydrolase protein</fullName>
    </submittedName>
</protein>
<reference evidence="4" key="1">
    <citation type="journal article" date="2022" name="G3 (Bethesda)">
        <title>High quality genome of the basidiomycete yeast Dioszegia hungarica PDD-24b-2 isolated from cloud water.</title>
        <authorList>
            <person name="Jarrige D."/>
            <person name="Haridas S."/>
            <person name="Bleykasten-Grosshans C."/>
            <person name="Joly M."/>
            <person name="Nadalig T."/>
            <person name="Sancelme M."/>
            <person name="Vuilleumier S."/>
            <person name="Grigoriev I.V."/>
            <person name="Amato P."/>
            <person name="Bringel F."/>
        </authorList>
    </citation>
    <scope>NUCLEOTIDE SEQUENCE</scope>
    <source>
        <strain evidence="4">PDD-24b-2</strain>
    </source>
</reference>
<name>A0AA38H3W1_9TREE</name>
<organism evidence="4 5">
    <name type="scientific">Dioszegia hungarica</name>
    <dbReference type="NCBI Taxonomy" id="4972"/>
    <lineage>
        <taxon>Eukaryota</taxon>
        <taxon>Fungi</taxon>
        <taxon>Dikarya</taxon>
        <taxon>Basidiomycota</taxon>
        <taxon>Agaricomycotina</taxon>
        <taxon>Tremellomycetes</taxon>
        <taxon>Tremellales</taxon>
        <taxon>Bulleribasidiaceae</taxon>
        <taxon>Dioszegia</taxon>
    </lineage>
</organism>
<accession>A0AA38H3W1</accession>
<evidence type="ECO:0000259" key="2">
    <source>
        <dbReference type="Pfam" id="PF00326"/>
    </source>
</evidence>
<dbReference type="AlphaFoldDB" id="A0AA38H3W1"/>
<feature type="domain" description="Peptidase S9 prolyl oligopeptidase catalytic" evidence="2">
    <location>
        <begin position="235"/>
        <end position="329"/>
    </location>
</feature>
<feature type="domain" description="Alpha/beta hydrolase fold-3" evidence="3">
    <location>
        <begin position="54"/>
        <end position="179"/>
    </location>
</feature>
<comment type="caution">
    <text evidence="4">The sequence shown here is derived from an EMBL/GenBank/DDBJ whole genome shotgun (WGS) entry which is preliminary data.</text>
</comment>
<dbReference type="InterPro" id="IPR029058">
    <property type="entry name" value="AB_hydrolase_fold"/>
</dbReference>
<dbReference type="PANTHER" id="PTHR48081">
    <property type="entry name" value="AB HYDROLASE SUPERFAMILY PROTEIN C4A8.06C"/>
    <property type="match status" value="1"/>
</dbReference>
<keyword evidence="5" id="KW-1185">Reference proteome</keyword>
<dbReference type="Pfam" id="PF07859">
    <property type="entry name" value="Abhydrolase_3"/>
    <property type="match status" value="1"/>
</dbReference>
<proteinExistence type="predicted"/>
<dbReference type="GeneID" id="77729740"/>
<gene>
    <name evidence="4" type="ORF">MKK02DRAFT_39318</name>
</gene>
<evidence type="ECO:0000259" key="3">
    <source>
        <dbReference type="Pfam" id="PF07859"/>
    </source>
</evidence>
<dbReference type="GO" id="GO:0008236">
    <property type="term" value="F:serine-type peptidase activity"/>
    <property type="evidence" value="ECO:0007669"/>
    <property type="project" value="InterPro"/>
</dbReference>
<dbReference type="PANTHER" id="PTHR48081:SF3">
    <property type="entry name" value="ALPHA_BETA HYDROLASE FOLD-3 DOMAIN-CONTAINING PROTEIN"/>
    <property type="match status" value="1"/>
</dbReference>
<dbReference type="Proteomes" id="UP001164286">
    <property type="component" value="Unassembled WGS sequence"/>
</dbReference>
<dbReference type="RefSeq" id="XP_052943114.1">
    <property type="nucleotide sequence ID" value="XM_053090535.1"/>
</dbReference>
<evidence type="ECO:0000313" key="5">
    <source>
        <dbReference type="Proteomes" id="UP001164286"/>
    </source>
</evidence>
<dbReference type="Gene3D" id="3.40.50.1820">
    <property type="entry name" value="alpha/beta hydrolase"/>
    <property type="match status" value="1"/>
</dbReference>
<evidence type="ECO:0000256" key="1">
    <source>
        <dbReference type="ARBA" id="ARBA00022801"/>
    </source>
</evidence>
<dbReference type="InterPro" id="IPR013094">
    <property type="entry name" value="AB_hydrolase_3"/>
</dbReference>
<dbReference type="InterPro" id="IPR050300">
    <property type="entry name" value="GDXG_lipolytic_enzyme"/>
</dbReference>
<dbReference type="SUPFAM" id="SSF53474">
    <property type="entry name" value="alpha/beta-Hydrolases"/>
    <property type="match status" value="1"/>
</dbReference>
<keyword evidence="1 4" id="KW-0378">Hydrolase</keyword>
<dbReference type="GO" id="GO:0006508">
    <property type="term" value="P:proteolysis"/>
    <property type="evidence" value="ECO:0007669"/>
    <property type="project" value="InterPro"/>
</dbReference>